<organism evidence="14 15">
    <name type="scientific">Trichinella pseudospiralis</name>
    <name type="common">Parasitic roundworm</name>
    <dbReference type="NCBI Taxonomy" id="6337"/>
    <lineage>
        <taxon>Eukaryota</taxon>
        <taxon>Metazoa</taxon>
        <taxon>Ecdysozoa</taxon>
        <taxon>Nematoda</taxon>
        <taxon>Enoplea</taxon>
        <taxon>Dorylaimia</taxon>
        <taxon>Trichinellida</taxon>
        <taxon>Trichinellidae</taxon>
        <taxon>Trichinella</taxon>
    </lineage>
</organism>
<dbReference type="GO" id="GO:0000978">
    <property type="term" value="F:RNA polymerase II cis-regulatory region sequence-specific DNA binding"/>
    <property type="evidence" value="ECO:0007669"/>
    <property type="project" value="TreeGrafter"/>
</dbReference>
<dbReference type="EMBL" id="JYDR01000005">
    <property type="protein sequence ID" value="KRY77887.1"/>
    <property type="molecule type" value="Genomic_DNA"/>
</dbReference>
<evidence type="ECO:0000256" key="6">
    <source>
        <dbReference type="ARBA" id="ARBA00022833"/>
    </source>
</evidence>
<dbReference type="SUPFAM" id="SSF101447">
    <property type="entry name" value="Formin homology 2 domain (FH2 domain)"/>
    <property type="match status" value="1"/>
</dbReference>
<feature type="region of interest" description="Disordered" evidence="11">
    <location>
        <begin position="314"/>
        <end position="385"/>
    </location>
</feature>
<dbReference type="PROSITE" id="PS51075">
    <property type="entry name" value="MH1"/>
    <property type="match status" value="1"/>
</dbReference>
<proteinExistence type="inferred from homology"/>
<evidence type="ECO:0000256" key="4">
    <source>
        <dbReference type="ARBA" id="ARBA00022490"/>
    </source>
</evidence>
<dbReference type="Pfam" id="PF03165">
    <property type="entry name" value="MH1"/>
    <property type="match status" value="1"/>
</dbReference>
<dbReference type="CDD" id="cd10492">
    <property type="entry name" value="MH1_SMAD_4"/>
    <property type="match status" value="1"/>
</dbReference>
<evidence type="ECO:0000256" key="12">
    <source>
        <dbReference type="SAM" id="Phobius"/>
    </source>
</evidence>
<dbReference type="InterPro" id="IPR003619">
    <property type="entry name" value="MAD_homology1_Dwarfin-type"/>
</dbReference>
<comment type="subcellular location">
    <subcellularLocation>
        <location evidence="2">Cytoplasm</location>
    </subcellularLocation>
    <subcellularLocation>
        <location evidence="1">Nucleus</location>
    </subcellularLocation>
</comment>
<dbReference type="Proteomes" id="UP000054632">
    <property type="component" value="Unassembled WGS sequence"/>
</dbReference>
<dbReference type="GO" id="GO:0040024">
    <property type="term" value="P:dauer larval development"/>
    <property type="evidence" value="ECO:0007669"/>
    <property type="project" value="UniProtKB-ARBA"/>
</dbReference>
<feature type="region of interest" description="Disordered" evidence="11">
    <location>
        <begin position="128"/>
        <end position="163"/>
    </location>
</feature>
<keyword evidence="5" id="KW-0479">Metal-binding</keyword>
<feature type="compositionally biased region" description="Pro residues" evidence="11">
    <location>
        <begin position="342"/>
        <end position="356"/>
    </location>
</feature>
<dbReference type="FunFam" id="3.90.520.10:FF:000002">
    <property type="entry name" value="Mothers against decapentaplegic homolog"/>
    <property type="match status" value="1"/>
</dbReference>
<evidence type="ECO:0000256" key="2">
    <source>
        <dbReference type="ARBA" id="ARBA00004496"/>
    </source>
</evidence>
<dbReference type="SUPFAM" id="SSF56366">
    <property type="entry name" value="SMAD MH1 domain"/>
    <property type="match status" value="1"/>
</dbReference>
<dbReference type="PANTHER" id="PTHR13703">
    <property type="entry name" value="SMAD"/>
    <property type="match status" value="1"/>
</dbReference>
<feature type="compositionally biased region" description="Low complexity" evidence="11">
    <location>
        <begin position="314"/>
        <end position="327"/>
    </location>
</feature>
<evidence type="ECO:0000256" key="9">
    <source>
        <dbReference type="ARBA" id="ARBA00023163"/>
    </source>
</evidence>
<gene>
    <name evidence="14" type="primary">Smad4</name>
    <name evidence="14" type="ORF">T4A_689</name>
</gene>
<dbReference type="InterPro" id="IPR036578">
    <property type="entry name" value="SMAD_MH1_sf"/>
</dbReference>
<evidence type="ECO:0000256" key="8">
    <source>
        <dbReference type="ARBA" id="ARBA00023125"/>
    </source>
</evidence>
<dbReference type="InterPro" id="IPR013019">
    <property type="entry name" value="MAD_homology_MH1"/>
</dbReference>
<keyword evidence="12" id="KW-0472">Membrane</keyword>
<keyword evidence="9" id="KW-0804">Transcription</keyword>
<dbReference type="GO" id="GO:0071144">
    <property type="term" value="C:heteromeric SMAD protein complex"/>
    <property type="evidence" value="ECO:0007669"/>
    <property type="project" value="TreeGrafter"/>
</dbReference>
<dbReference type="SMART" id="SM00523">
    <property type="entry name" value="DWA"/>
    <property type="match status" value="1"/>
</dbReference>
<evidence type="ECO:0000313" key="15">
    <source>
        <dbReference type="Proteomes" id="UP000054632"/>
    </source>
</evidence>
<dbReference type="PANTHER" id="PTHR13703:SF45">
    <property type="entry name" value="MOTHERS AGAINST DECAPENTAPLEGIC HOMOLOG"/>
    <property type="match status" value="1"/>
</dbReference>
<evidence type="ECO:0000259" key="13">
    <source>
        <dbReference type="PROSITE" id="PS51075"/>
    </source>
</evidence>
<keyword evidence="6" id="KW-0862">Zinc</keyword>
<dbReference type="GO" id="GO:0005737">
    <property type="term" value="C:cytoplasm"/>
    <property type="evidence" value="ECO:0007669"/>
    <property type="project" value="UniProtKB-SubCell"/>
</dbReference>
<feature type="compositionally biased region" description="Basic residues" evidence="11">
    <location>
        <begin position="328"/>
        <end position="337"/>
    </location>
</feature>
<evidence type="ECO:0000256" key="7">
    <source>
        <dbReference type="ARBA" id="ARBA00023015"/>
    </source>
</evidence>
<evidence type="ECO:0000256" key="3">
    <source>
        <dbReference type="ARBA" id="ARBA00005545"/>
    </source>
</evidence>
<name>A0A0V1EW36_TRIPS</name>
<dbReference type="GO" id="GO:0030509">
    <property type="term" value="P:BMP signaling pathway"/>
    <property type="evidence" value="ECO:0007669"/>
    <property type="project" value="TreeGrafter"/>
</dbReference>
<accession>A0A0V1EW36</accession>
<dbReference type="GO" id="GO:0009653">
    <property type="term" value="P:anatomical structure morphogenesis"/>
    <property type="evidence" value="ECO:0007669"/>
    <property type="project" value="TreeGrafter"/>
</dbReference>
<dbReference type="GO" id="GO:0046872">
    <property type="term" value="F:metal ion binding"/>
    <property type="evidence" value="ECO:0007669"/>
    <property type="project" value="UniProtKB-KW"/>
</dbReference>
<feature type="domain" description="MH1" evidence="13">
    <location>
        <begin position="389"/>
        <end position="516"/>
    </location>
</feature>
<keyword evidence="10" id="KW-0539">Nucleus</keyword>
<evidence type="ECO:0000256" key="5">
    <source>
        <dbReference type="ARBA" id="ARBA00022723"/>
    </source>
</evidence>
<protein>
    <submittedName>
        <fullName evidence="14">Mothers against decapentaplegic-like protein 4</fullName>
    </submittedName>
</protein>
<evidence type="ECO:0000256" key="10">
    <source>
        <dbReference type="ARBA" id="ARBA00023242"/>
    </source>
</evidence>
<feature type="compositionally biased region" description="Low complexity" evidence="11">
    <location>
        <begin position="367"/>
        <end position="385"/>
    </location>
</feature>
<feature type="compositionally biased region" description="Low complexity" evidence="11">
    <location>
        <begin position="143"/>
        <end position="152"/>
    </location>
</feature>
<reference evidence="14 15" key="1">
    <citation type="submission" date="2015-01" db="EMBL/GenBank/DDBJ databases">
        <title>Evolution of Trichinella species and genotypes.</title>
        <authorList>
            <person name="Korhonen P.K."/>
            <person name="Edoardo P."/>
            <person name="Giuseppe L.R."/>
            <person name="Gasser R.B."/>
        </authorList>
    </citation>
    <scope>NUCLEOTIDE SEQUENCE [LARGE SCALE GENOMIC DNA]</scope>
    <source>
        <strain evidence="14">ISS13</strain>
    </source>
</reference>
<evidence type="ECO:0000256" key="1">
    <source>
        <dbReference type="ARBA" id="ARBA00004123"/>
    </source>
</evidence>
<comment type="caution">
    <text evidence="14">The sequence shown here is derived from an EMBL/GenBank/DDBJ whole genome shotgun (WGS) entry which is preliminary data.</text>
</comment>
<keyword evidence="8" id="KW-0238">DNA-binding</keyword>
<keyword evidence="4" id="KW-0963">Cytoplasm</keyword>
<dbReference type="Gene3D" id="3.90.520.10">
    <property type="entry name" value="SMAD MH1 domain"/>
    <property type="match status" value="1"/>
</dbReference>
<keyword evidence="7" id="KW-0805">Transcription regulation</keyword>
<dbReference type="GO" id="GO:0030154">
    <property type="term" value="P:cell differentiation"/>
    <property type="evidence" value="ECO:0007669"/>
    <property type="project" value="TreeGrafter"/>
</dbReference>
<comment type="similarity">
    <text evidence="3">Belongs to the dwarfin/SMAD family.</text>
</comment>
<dbReference type="GO" id="GO:0000981">
    <property type="term" value="F:DNA-binding transcription factor activity, RNA polymerase II-specific"/>
    <property type="evidence" value="ECO:0007669"/>
    <property type="project" value="TreeGrafter"/>
</dbReference>
<sequence>LNLSKNIRYGQCNIDNDEKPVLAYQRACCLSLGGGISFYAFNLSILAISVYLFNGSLELIETSSCGGMKISSKPNGCQEVPANVSNFCSVNAQHSQTASNGFSIRSAVGGLGVGVGIIEGRGGGGGNGGGGGGGGGVGGSAATGGTATATTAPPAPPPPTTAPVAVGADGRAIYASSAYSAGKIPVNYPNMATLLNSDPLNSNTHEYETRVTVEAVSSVNDAQQHHKAQLSICTYASPGNMAGGDMQTPSEITHSISTPCMGALTSGTGGGGGGGGTPTAAMLMQNPCANQGGAMMSTCVSAYHHPVNMNMQQPMHHQQQPTGVQQHQHQHQHHHHQQQQQHPPPPPPPPPPPIPPSQHSQHHHHQQQQQQQQSSSSIIAASHPASSSDACASIVHSLMCHRQGGDEGFSRRAIESLIKKLKDKRDELDALIQAITTGGSHVTKCVTIQRTLDGRLQVAGRKGFPHVVYARIWRWPDLHKNELKSNNYCQYAFDLKVDLVCVNPYHYERVVSPGISNLGDALEVQKREQSLVQG</sequence>
<evidence type="ECO:0000313" key="14">
    <source>
        <dbReference type="EMBL" id="KRY77887.1"/>
    </source>
</evidence>
<dbReference type="InterPro" id="IPR013790">
    <property type="entry name" value="Dwarfin"/>
</dbReference>
<feature type="transmembrane region" description="Helical" evidence="12">
    <location>
        <begin position="29"/>
        <end position="53"/>
    </location>
</feature>
<keyword evidence="12" id="KW-0812">Transmembrane</keyword>
<feature type="non-terminal residue" evidence="14">
    <location>
        <position position="1"/>
    </location>
</feature>
<dbReference type="GO" id="GO:0060395">
    <property type="term" value="P:SMAD protein signal transduction"/>
    <property type="evidence" value="ECO:0007669"/>
    <property type="project" value="TreeGrafter"/>
</dbReference>
<feature type="compositionally biased region" description="Gly residues" evidence="11">
    <location>
        <begin position="128"/>
        <end position="142"/>
    </location>
</feature>
<evidence type="ECO:0000256" key="11">
    <source>
        <dbReference type="SAM" id="MobiDB-lite"/>
    </source>
</evidence>
<dbReference type="AlphaFoldDB" id="A0A0V1EW36"/>
<keyword evidence="12" id="KW-1133">Transmembrane helix</keyword>
<dbReference type="GO" id="GO:0070411">
    <property type="term" value="F:I-SMAD binding"/>
    <property type="evidence" value="ECO:0007669"/>
    <property type="project" value="TreeGrafter"/>
</dbReference>